<evidence type="ECO:0000313" key="4">
    <source>
        <dbReference type="Proteomes" id="UP001200537"/>
    </source>
</evidence>
<dbReference type="PROSITE" id="PS51257">
    <property type="entry name" value="PROKAR_LIPOPROTEIN"/>
    <property type="match status" value="1"/>
</dbReference>
<feature type="signal peptide" evidence="2">
    <location>
        <begin position="1"/>
        <end position="23"/>
    </location>
</feature>
<proteinExistence type="predicted"/>
<reference evidence="3" key="1">
    <citation type="submission" date="2022-01" db="EMBL/GenBank/DDBJ databases">
        <title>Collection of gut derived symbiotic bacterial strains cultured from healthy donors.</title>
        <authorList>
            <person name="Lin H."/>
            <person name="Kohout C."/>
            <person name="Waligurski E."/>
            <person name="Pamer E.G."/>
        </authorList>
    </citation>
    <scope>NUCLEOTIDE SEQUENCE</scope>
    <source>
        <strain evidence="3">DFI.7.46</strain>
    </source>
</reference>
<comment type="caution">
    <text evidence="3">The sequence shown here is derived from an EMBL/GenBank/DDBJ whole genome shotgun (WGS) entry which is preliminary data.</text>
</comment>
<dbReference type="RefSeq" id="WP_024058515.1">
    <property type="nucleotide sequence ID" value="NZ_JAGZVZ010000003.1"/>
</dbReference>
<organism evidence="3 4">
    <name type="scientific">Varibaculum cambriense</name>
    <dbReference type="NCBI Taxonomy" id="184870"/>
    <lineage>
        <taxon>Bacteria</taxon>
        <taxon>Bacillati</taxon>
        <taxon>Actinomycetota</taxon>
        <taxon>Actinomycetes</taxon>
        <taxon>Actinomycetales</taxon>
        <taxon>Actinomycetaceae</taxon>
        <taxon>Varibaculum</taxon>
    </lineage>
</organism>
<evidence type="ECO:0000256" key="2">
    <source>
        <dbReference type="SAM" id="SignalP"/>
    </source>
</evidence>
<sequence length="160" mass="17221">MRIKKLLPVIAATALLAACSPAAQSPAPEKTSTATNPKVTSSASTSPATPTVSQTPEVTFTPKDHLSETQNSFVKQVMEKNHYDQRTAEIVLGPVQSLCGLLDTKQPDSAANKQTLSDIYTKVDSAELRQEWYNNLQIAGQTLCPDKAQIINANKPEGVK</sequence>
<protein>
    <recommendedName>
        <fullName evidence="5">DUF732 domain-containing protein</fullName>
    </recommendedName>
</protein>
<dbReference type="EMBL" id="JAKNHJ010000001">
    <property type="protein sequence ID" value="MCG4616935.1"/>
    <property type="molecule type" value="Genomic_DNA"/>
</dbReference>
<feature type="chain" id="PRO_5042483434" description="DUF732 domain-containing protein" evidence="2">
    <location>
        <begin position="24"/>
        <end position="160"/>
    </location>
</feature>
<evidence type="ECO:0000313" key="3">
    <source>
        <dbReference type="EMBL" id="MCG4616935.1"/>
    </source>
</evidence>
<feature type="compositionally biased region" description="Low complexity" evidence="1">
    <location>
        <begin position="39"/>
        <end position="56"/>
    </location>
</feature>
<dbReference type="AlphaFoldDB" id="A0AAJ1B9Q9"/>
<dbReference type="Proteomes" id="UP001200537">
    <property type="component" value="Unassembled WGS sequence"/>
</dbReference>
<evidence type="ECO:0000256" key="1">
    <source>
        <dbReference type="SAM" id="MobiDB-lite"/>
    </source>
</evidence>
<feature type="region of interest" description="Disordered" evidence="1">
    <location>
        <begin position="23"/>
        <end position="65"/>
    </location>
</feature>
<name>A0AAJ1B9Q9_9ACTO</name>
<evidence type="ECO:0008006" key="5">
    <source>
        <dbReference type="Google" id="ProtNLM"/>
    </source>
</evidence>
<accession>A0AAJ1B9Q9</accession>
<keyword evidence="2" id="KW-0732">Signal</keyword>
<gene>
    <name evidence="3" type="ORF">L0M99_00295</name>
</gene>